<dbReference type="WBParaSite" id="BPAG_0000815301-mRNA-1">
    <property type="protein sequence ID" value="BPAG_0000815301-mRNA-1"/>
    <property type="gene ID" value="BPAG_0000815301"/>
</dbReference>
<dbReference type="Proteomes" id="UP000278627">
    <property type="component" value="Unassembled WGS sequence"/>
</dbReference>
<sequence length="109" mass="12485">MYCKKKKKKKKKITIPIFHSFYGNTERSIEELAHGCIKQRTPTFIRHNEEIHRHIHNDGNRDTYQLHNALVPGGETCADRFDSSSSNLNAAVFAQEGVQLQQQFSGALE</sequence>
<protein>
    <submittedName>
        <fullName evidence="1 3">Uncharacterized protein</fullName>
    </submittedName>
</protein>
<evidence type="ECO:0000313" key="3">
    <source>
        <dbReference type="WBParaSite" id="BPAG_0000815301-mRNA-1"/>
    </source>
</evidence>
<organism evidence="3">
    <name type="scientific">Brugia pahangi</name>
    <name type="common">Filarial nematode worm</name>
    <dbReference type="NCBI Taxonomy" id="6280"/>
    <lineage>
        <taxon>Eukaryota</taxon>
        <taxon>Metazoa</taxon>
        <taxon>Ecdysozoa</taxon>
        <taxon>Nematoda</taxon>
        <taxon>Chromadorea</taxon>
        <taxon>Rhabditida</taxon>
        <taxon>Spirurina</taxon>
        <taxon>Spiruromorpha</taxon>
        <taxon>Filarioidea</taxon>
        <taxon>Onchocercidae</taxon>
        <taxon>Brugia</taxon>
    </lineage>
</organism>
<evidence type="ECO:0000313" key="2">
    <source>
        <dbReference type="Proteomes" id="UP000278627"/>
    </source>
</evidence>
<proteinExistence type="predicted"/>
<gene>
    <name evidence="1" type="ORF">BPAG_LOCUS8115</name>
</gene>
<name>A0A0N4TIS9_BRUPA</name>
<reference evidence="3" key="1">
    <citation type="submission" date="2017-02" db="UniProtKB">
        <authorList>
            <consortium name="WormBaseParasite"/>
        </authorList>
    </citation>
    <scope>IDENTIFICATION</scope>
</reference>
<dbReference type="EMBL" id="UZAD01013131">
    <property type="protein sequence ID" value="VDN89301.1"/>
    <property type="molecule type" value="Genomic_DNA"/>
</dbReference>
<evidence type="ECO:0000313" key="1">
    <source>
        <dbReference type="EMBL" id="VDN89301.1"/>
    </source>
</evidence>
<keyword evidence="2" id="KW-1185">Reference proteome</keyword>
<reference evidence="1 2" key="2">
    <citation type="submission" date="2018-11" db="EMBL/GenBank/DDBJ databases">
        <authorList>
            <consortium name="Pathogen Informatics"/>
        </authorList>
    </citation>
    <scope>NUCLEOTIDE SEQUENCE [LARGE SCALE GENOMIC DNA]</scope>
</reference>
<dbReference type="AlphaFoldDB" id="A0A0N4TIS9"/>
<accession>A0A0N4TIS9</accession>